<feature type="chain" id="PRO_5040920956" evidence="6">
    <location>
        <begin position="25"/>
        <end position="525"/>
    </location>
</feature>
<keyword evidence="8" id="KW-1185">Reference proteome</keyword>
<evidence type="ECO:0000256" key="4">
    <source>
        <dbReference type="RuleBase" id="RU003512"/>
    </source>
</evidence>
<name>A0A9W5RCV4_9ACTO</name>
<comment type="caution">
    <text evidence="7">The sequence shown here is derived from an EMBL/GenBank/DDBJ whole genome shotgun (WGS) entry which is preliminary data.</text>
</comment>
<dbReference type="PRINTS" id="PR00690">
    <property type="entry name" value="ADHESNFAMILY"/>
</dbReference>
<dbReference type="InterPro" id="IPR022434">
    <property type="entry name" value="ABC_LPXTG_lipo_actinobac"/>
</dbReference>
<dbReference type="PANTHER" id="PTHR42953">
    <property type="entry name" value="HIGH-AFFINITY ZINC UPTAKE SYSTEM PROTEIN ZNUA-RELATED"/>
    <property type="match status" value="1"/>
</dbReference>
<dbReference type="PRINTS" id="PR00691">
    <property type="entry name" value="ADHESINB"/>
</dbReference>
<evidence type="ECO:0000256" key="5">
    <source>
        <dbReference type="SAM" id="MobiDB-lite"/>
    </source>
</evidence>
<dbReference type="SUPFAM" id="SSF53807">
    <property type="entry name" value="Helical backbone' metal receptor"/>
    <property type="match status" value="1"/>
</dbReference>
<dbReference type="InterPro" id="IPR006128">
    <property type="entry name" value="Lipoprotein_PsaA-like"/>
</dbReference>
<keyword evidence="2 4" id="KW-0813">Transport</keyword>
<protein>
    <submittedName>
        <fullName evidence="7">Anchored repeat ABC transporter, substrate-binding protein</fullName>
    </submittedName>
</protein>
<dbReference type="GO" id="GO:0007155">
    <property type="term" value="P:cell adhesion"/>
    <property type="evidence" value="ECO:0007669"/>
    <property type="project" value="InterPro"/>
</dbReference>
<feature type="compositionally biased region" description="Basic and acidic residues" evidence="5">
    <location>
        <begin position="216"/>
        <end position="227"/>
    </location>
</feature>
<reference evidence="7 8" key="1">
    <citation type="submission" date="2013-05" db="EMBL/GenBank/DDBJ databases">
        <title>The Genome Sequence of Actinomyces europaeus ACS-120-V-COL10B.</title>
        <authorList>
            <consortium name="The Broad Institute Genomics Platform"/>
            <person name="Earl A."/>
            <person name="Ward D."/>
            <person name="Feldgarden M."/>
            <person name="Gevers D."/>
            <person name="Saerens B."/>
            <person name="Vaneechoutte M."/>
            <person name="Walker B."/>
            <person name="Young S."/>
            <person name="Zeng Q."/>
            <person name="Gargeya S."/>
            <person name="Fitzgerald M."/>
            <person name="Haas B."/>
            <person name="Abouelleil A."/>
            <person name="Allen A.W."/>
            <person name="Alvarado L."/>
            <person name="Arachchi H.M."/>
            <person name="Berlin A.M."/>
            <person name="Chapman S.B."/>
            <person name="Gainer-Dewar J."/>
            <person name="Goldberg J."/>
            <person name="Griggs A."/>
            <person name="Gujja S."/>
            <person name="Hansen M."/>
            <person name="Howarth C."/>
            <person name="Imamovic A."/>
            <person name="Ireland A."/>
            <person name="Larimer J."/>
            <person name="McCowan C."/>
            <person name="Murphy C."/>
            <person name="Pearson M."/>
            <person name="Poon T.W."/>
            <person name="Priest M."/>
            <person name="Roberts A."/>
            <person name="Saif S."/>
            <person name="Shea T."/>
            <person name="Sisk P."/>
            <person name="Sykes S."/>
            <person name="Wortman J."/>
            <person name="Nusbaum C."/>
            <person name="Birren B."/>
        </authorList>
    </citation>
    <scope>NUCLEOTIDE SEQUENCE [LARGE SCALE GENOMIC DNA]</scope>
    <source>
        <strain evidence="7 8">ACS-120-V-Col10b</strain>
    </source>
</reference>
<dbReference type="InterPro" id="IPR050492">
    <property type="entry name" value="Bact_metal-bind_prot9"/>
</dbReference>
<evidence type="ECO:0000256" key="6">
    <source>
        <dbReference type="SAM" id="SignalP"/>
    </source>
</evidence>
<evidence type="ECO:0000256" key="3">
    <source>
        <dbReference type="ARBA" id="ARBA00022729"/>
    </source>
</evidence>
<organism evidence="7 8">
    <name type="scientific">Gleimia europaea ACS-120-V-Col10b</name>
    <dbReference type="NCBI Taxonomy" id="883069"/>
    <lineage>
        <taxon>Bacteria</taxon>
        <taxon>Bacillati</taxon>
        <taxon>Actinomycetota</taxon>
        <taxon>Actinomycetes</taxon>
        <taxon>Actinomycetales</taxon>
        <taxon>Actinomycetaceae</taxon>
        <taxon>Gleimia</taxon>
    </lineage>
</organism>
<proteinExistence type="inferred from homology"/>
<evidence type="ECO:0000256" key="1">
    <source>
        <dbReference type="ARBA" id="ARBA00011028"/>
    </source>
</evidence>
<dbReference type="InterPro" id="IPR006127">
    <property type="entry name" value="ZnuA-like"/>
</dbReference>
<gene>
    <name evidence="7" type="ORF">HMPREF9238_01587</name>
</gene>
<dbReference type="AlphaFoldDB" id="A0A9W5RCV4"/>
<evidence type="ECO:0000256" key="2">
    <source>
        <dbReference type="ARBA" id="ARBA00022448"/>
    </source>
</evidence>
<keyword evidence="3 6" id="KW-0732">Signal</keyword>
<dbReference type="NCBIfam" id="TIGR03772">
    <property type="entry name" value="anch_rpt_subst"/>
    <property type="match status" value="1"/>
</dbReference>
<evidence type="ECO:0000313" key="8">
    <source>
        <dbReference type="Proteomes" id="UP000014387"/>
    </source>
</evidence>
<accession>A0A9W5RCV4</accession>
<dbReference type="Gene3D" id="3.40.50.1980">
    <property type="entry name" value="Nitrogenase molybdenum iron protein domain"/>
    <property type="match status" value="2"/>
</dbReference>
<dbReference type="Proteomes" id="UP000014387">
    <property type="component" value="Unassembled WGS sequence"/>
</dbReference>
<sequence length="525" mass="56007">MNRKPLIVATAVALLLGGCTPANASRDNRIQVVTSTPIIADLVRNVAGQDASVTSLVPVGSDPHSYEPPLRAVRDVAWADLAFENGLLLESGAIRHTMRANLREGVPLISLGDKAPAYGGRHIRLVEDFALSTVWLGFRSDQLPGAWQIRATSMDGPGRLAAFTTGTFGEGRPHITSADGFSPADAVALPPDAHTHMSWAFSEAGTYTLHLVQEPHSGKQDVVKDEGAPGAGSSETQSAGPKDEAVIRFAVGVEPDAGLVHLDAGHVDITATPKGIRLLANEDGKSVFYDPQDVVVVVPNRTLTKVPQGNWAFLGKPGEGTWILAQAVVGEHIHGEIDPHLWHDVNNAIAYVDVIGEELAKADPKHASAYAARAKEFKAELRQLDQWTTAVLASITPQNRKLVTAHDAFGYLASRYGLEVAGFVAPNPSVEPSSRDMAILARQLRDLHVPAVFENPASAAHQAELQSAAESARVRLCSIYADSLTEQTPTYVSLVETNVMSLKACLDPTSQGAWPRASQPVLKGI</sequence>
<comment type="similarity">
    <text evidence="1 4">Belongs to the bacterial solute-binding protein 9 family.</text>
</comment>
<dbReference type="InterPro" id="IPR006129">
    <property type="entry name" value="AdhesinB"/>
</dbReference>
<feature type="region of interest" description="Disordered" evidence="5">
    <location>
        <begin position="216"/>
        <end position="242"/>
    </location>
</feature>
<dbReference type="OrthoDB" id="9810636at2"/>
<dbReference type="GO" id="GO:0046872">
    <property type="term" value="F:metal ion binding"/>
    <property type="evidence" value="ECO:0007669"/>
    <property type="project" value="UniProtKB-KW"/>
</dbReference>
<dbReference type="EMBL" id="AGWN01000003">
    <property type="protein sequence ID" value="EPD29450.1"/>
    <property type="molecule type" value="Genomic_DNA"/>
</dbReference>
<dbReference type="PANTHER" id="PTHR42953:SF3">
    <property type="entry name" value="HIGH-AFFINITY ZINC UPTAKE SYSTEM PROTEIN ZNUA"/>
    <property type="match status" value="1"/>
</dbReference>
<feature type="signal peptide" evidence="6">
    <location>
        <begin position="1"/>
        <end position="24"/>
    </location>
</feature>
<dbReference type="NCBIfam" id="NF038134">
    <property type="entry name" value="choice_anch_M"/>
    <property type="match status" value="1"/>
</dbReference>
<dbReference type="GO" id="GO:0030001">
    <property type="term" value="P:metal ion transport"/>
    <property type="evidence" value="ECO:0007669"/>
    <property type="project" value="InterPro"/>
</dbReference>
<dbReference type="GO" id="GO:0030313">
    <property type="term" value="C:cell envelope"/>
    <property type="evidence" value="ECO:0007669"/>
    <property type="project" value="UniProtKB-SubCell"/>
</dbReference>
<dbReference type="PROSITE" id="PS51257">
    <property type="entry name" value="PROKAR_LIPOPROTEIN"/>
    <property type="match status" value="1"/>
</dbReference>
<evidence type="ECO:0000313" key="7">
    <source>
        <dbReference type="EMBL" id="EPD29450.1"/>
    </source>
</evidence>
<dbReference type="Pfam" id="PF01297">
    <property type="entry name" value="ZnuA"/>
    <property type="match status" value="2"/>
</dbReference>